<comment type="subcellular location">
    <subcellularLocation>
        <location evidence="1">Nucleus</location>
    </subcellularLocation>
</comment>
<dbReference type="Gramene" id="Psat6g101360.1">
    <property type="protein sequence ID" value="Psat6g101360.1.cds"/>
    <property type="gene ID" value="Psat6g101360"/>
</dbReference>
<dbReference type="PANTHER" id="PTHR16223">
    <property type="entry name" value="TRANSCRIPTION FACTOR BHLH83-RELATED"/>
    <property type="match status" value="1"/>
</dbReference>
<protein>
    <recommendedName>
        <fullName evidence="7">BHLH domain-containing protein</fullName>
    </recommendedName>
</protein>
<keyword evidence="4" id="KW-0804">Transcription</keyword>
<keyword evidence="3" id="KW-0238">DNA-binding</keyword>
<dbReference type="Gene3D" id="4.10.280.10">
    <property type="entry name" value="Helix-loop-helix DNA-binding domain"/>
    <property type="match status" value="1"/>
</dbReference>
<keyword evidence="5" id="KW-0539">Nucleus</keyword>
<evidence type="ECO:0000256" key="1">
    <source>
        <dbReference type="ARBA" id="ARBA00004123"/>
    </source>
</evidence>
<evidence type="ECO:0000256" key="4">
    <source>
        <dbReference type="ARBA" id="ARBA00023163"/>
    </source>
</evidence>
<dbReference type="GO" id="GO:0000981">
    <property type="term" value="F:DNA-binding transcription factor activity, RNA polymerase II-specific"/>
    <property type="evidence" value="ECO:0007669"/>
    <property type="project" value="TreeGrafter"/>
</dbReference>
<evidence type="ECO:0000256" key="5">
    <source>
        <dbReference type="ARBA" id="ARBA00023242"/>
    </source>
</evidence>
<dbReference type="InterPro" id="IPR045843">
    <property type="entry name" value="IND-like"/>
</dbReference>
<dbReference type="EMBL" id="JAMSHJ010000006">
    <property type="protein sequence ID" value="KAI5396413.1"/>
    <property type="molecule type" value="Genomic_DNA"/>
</dbReference>
<evidence type="ECO:0000313" key="8">
    <source>
        <dbReference type="EMBL" id="KAI5396413.1"/>
    </source>
</evidence>
<dbReference type="SMART" id="SM00353">
    <property type="entry name" value="HLH"/>
    <property type="match status" value="1"/>
</dbReference>
<name>A0A9D5A6L0_PEA</name>
<evidence type="ECO:0000259" key="7">
    <source>
        <dbReference type="PROSITE" id="PS50888"/>
    </source>
</evidence>
<keyword evidence="2" id="KW-0805">Transcription regulation</keyword>
<proteinExistence type="predicted"/>
<sequence>MDSNTQQNQPNSGLLRFRSAPSSLFSNLTPSFVDDNKGTKDFWDDSESERLVSRFVSNDNINMSGSSCSKEMSGMNSGYGGGGGCGSGLPPHYPRHGSAAASSSAMDGSFGLVGSLGMNNETSHKTFGSNLLRQGSSPAGLFSNISFQNGFAAMKGVGNYAAMNGSNGDVIPSINRLNSQVSFPSRNTSSSGMLSHFSEIDSEDIEATSPDDGGSNGDTPHYGSGFPYSSWNDTQSFSENLIGLKREQSGNEKMFSDFQNGGLGNQVHMLSHHLSLSKTSSEMITMEKLFQFPDSVPCKIRAKRGCATHPRSIAERVRRTRISERMRKLQELVPNMDKQTNTSDMLDLAVDYIKQLQKQFKSLSDKRANCKCTRMQKANQIP</sequence>
<dbReference type="AlphaFoldDB" id="A0A9D5A6L0"/>
<evidence type="ECO:0000313" key="9">
    <source>
        <dbReference type="Proteomes" id="UP001058974"/>
    </source>
</evidence>
<dbReference type="Gramene" id="PSAT_LOCUS26338_t1">
    <property type="protein sequence ID" value="CAL5207575.1"/>
    <property type="gene ID" value="PSAT_LOCUS26338"/>
</dbReference>
<reference evidence="8 9" key="1">
    <citation type="journal article" date="2022" name="Nat. Genet.">
        <title>Improved pea reference genome and pan-genome highlight genomic features and evolutionary characteristics.</title>
        <authorList>
            <person name="Yang T."/>
            <person name="Liu R."/>
            <person name="Luo Y."/>
            <person name="Hu S."/>
            <person name="Wang D."/>
            <person name="Wang C."/>
            <person name="Pandey M.K."/>
            <person name="Ge S."/>
            <person name="Xu Q."/>
            <person name="Li N."/>
            <person name="Li G."/>
            <person name="Huang Y."/>
            <person name="Saxena R.K."/>
            <person name="Ji Y."/>
            <person name="Li M."/>
            <person name="Yan X."/>
            <person name="He Y."/>
            <person name="Liu Y."/>
            <person name="Wang X."/>
            <person name="Xiang C."/>
            <person name="Varshney R.K."/>
            <person name="Ding H."/>
            <person name="Gao S."/>
            <person name="Zong X."/>
        </authorList>
    </citation>
    <scope>NUCLEOTIDE SEQUENCE [LARGE SCALE GENOMIC DNA]</scope>
    <source>
        <strain evidence="8 9">cv. Zhongwan 6</strain>
    </source>
</reference>
<evidence type="ECO:0000256" key="3">
    <source>
        <dbReference type="ARBA" id="ARBA00023125"/>
    </source>
</evidence>
<evidence type="ECO:0000256" key="6">
    <source>
        <dbReference type="SAM" id="MobiDB-lite"/>
    </source>
</evidence>
<dbReference type="FunFam" id="4.10.280.10:FF:000021">
    <property type="entry name" value="Transcription factor bHLH130 family"/>
    <property type="match status" value="1"/>
</dbReference>
<dbReference type="GO" id="GO:0046983">
    <property type="term" value="F:protein dimerization activity"/>
    <property type="evidence" value="ECO:0007669"/>
    <property type="project" value="InterPro"/>
</dbReference>
<dbReference type="InterPro" id="IPR036638">
    <property type="entry name" value="HLH_DNA-bd_sf"/>
</dbReference>
<dbReference type="OrthoDB" id="2019494at2759"/>
<dbReference type="CDD" id="cd11393">
    <property type="entry name" value="bHLH_AtbHLH_like"/>
    <property type="match status" value="1"/>
</dbReference>
<dbReference type="InterPro" id="IPR045239">
    <property type="entry name" value="bHLH95_bHLH"/>
</dbReference>
<dbReference type="PROSITE" id="PS50888">
    <property type="entry name" value="BHLH"/>
    <property type="match status" value="1"/>
</dbReference>
<organism evidence="8 9">
    <name type="scientific">Pisum sativum</name>
    <name type="common">Garden pea</name>
    <name type="synonym">Lathyrus oleraceus</name>
    <dbReference type="NCBI Taxonomy" id="3888"/>
    <lineage>
        <taxon>Eukaryota</taxon>
        <taxon>Viridiplantae</taxon>
        <taxon>Streptophyta</taxon>
        <taxon>Embryophyta</taxon>
        <taxon>Tracheophyta</taxon>
        <taxon>Spermatophyta</taxon>
        <taxon>Magnoliopsida</taxon>
        <taxon>eudicotyledons</taxon>
        <taxon>Gunneridae</taxon>
        <taxon>Pentapetalae</taxon>
        <taxon>rosids</taxon>
        <taxon>fabids</taxon>
        <taxon>Fabales</taxon>
        <taxon>Fabaceae</taxon>
        <taxon>Papilionoideae</taxon>
        <taxon>50 kb inversion clade</taxon>
        <taxon>NPAAA clade</taxon>
        <taxon>Hologalegina</taxon>
        <taxon>IRL clade</taxon>
        <taxon>Fabeae</taxon>
        <taxon>Lathyrus</taxon>
    </lineage>
</organism>
<feature type="domain" description="BHLH" evidence="7">
    <location>
        <begin position="306"/>
        <end position="356"/>
    </location>
</feature>
<feature type="region of interest" description="Disordered" evidence="6">
    <location>
        <begin position="204"/>
        <end position="225"/>
    </location>
</feature>
<dbReference type="InterPro" id="IPR011598">
    <property type="entry name" value="bHLH_dom"/>
</dbReference>
<gene>
    <name evidence="8" type="ORF">KIW84_062577</name>
</gene>
<dbReference type="GO" id="GO:0000978">
    <property type="term" value="F:RNA polymerase II cis-regulatory region sequence-specific DNA binding"/>
    <property type="evidence" value="ECO:0007669"/>
    <property type="project" value="TreeGrafter"/>
</dbReference>
<keyword evidence="9" id="KW-1185">Reference proteome</keyword>
<dbReference type="Pfam" id="PF00010">
    <property type="entry name" value="HLH"/>
    <property type="match status" value="1"/>
</dbReference>
<dbReference type="Gramene" id="Psat06G0257700-T1">
    <property type="protein sequence ID" value="KAI5396413.1"/>
    <property type="gene ID" value="KIW84_062577"/>
</dbReference>
<comment type="caution">
    <text evidence="8">The sequence shown here is derived from an EMBL/GenBank/DDBJ whole genome shotgun (WGS) entry which is preliminary data.</text>
</comment>
<dbReference type="PANTHER" id="PTHR16223:SF125">
    <property type="entry name" value="OS08G0506700 PROTEIN"/>
    <property type="match status" value="1"/>
</dbReference>
<accession>A0A9D5A6L0</accession>
<dbReference type="GO" id="GO:0005634">
    <property type="term" value="C:nucleus"/>
    <property type="evidence" value="ECO:0007669"/>
    <property type="project" value="UniProtKB-SubCell"/>
</dbReference>
<dbReference type="SUPFAM" id="SSF47459">
    <property type="entry name" value="HLH, helix-loop-helix DNA-binding domain"/>
    <property type="match status" value="1"/>
</dbReference>
<dbReference type="Proteomes" id="UP001058974">
    <property type="component" value="Chromosome 6"/>
</dbReference>
<evidence type="ECO:0000256" key="2">
    <source>
        <dbReference type="ARBA" id="ARBA00023015"/>
    </source>
</evidence>